<dbReference type="Pfam" id="PF00078">
    <property type="entry name" value="RVT_1"/>
    <property type="match status" value="1"/>
</dbReference>
<organism evidence="2 3">
    <name type="scientific">Exaiptasia diaphana</name>
    <name type="common">Tropical sea anemone</name>
    <name type="synonym">Aiptasia pulchella</name>
    <dbReference type="NCBI Taxonomy" id="2652724"/>
    <lineage>
        <taxon>Eukaryota</taxon>
        <taxon>Metazoa</taxon>
        <taxon>Cnidaria</taxon>
        <taxon>Anthozoa</taxon>
        <taxon>Hexacorallia</taxon>
        <taxon>Actiniaria</taxon>
        <taxon>Aiptasiidae</taxon>
        <taxon>Exaiptasia</taxon>
    </lineage>
</organism>
<evidence type="ECO:0000313" key="2">
    <source>
        <dbReference type="EnsemblMetazoa" id="XP_020904502.1"/>
    </source>
</evidence>
<dbReference type="InterPro" id="IPR058912">
    <property type="entry name" value="HTH_animal"/>
</dbReference>
<protein>
    <recommendedName>
        <fullName evidence="1">Reverse transcriptase domain-containing protein</fullName>
    </recommendedName>
</protein>
<keyword evidence="3" id="KW-1185">Reference proteome</keyword>
<dbReference type="Proteomes" id="UP000887567">
    <property type="component" value="Unplaced"/>
</dbReference>
<dbReference type="OMA" id="MIFASID"/>
<dbReference type="PANTHER" id="PTHR21301:SF10">
    <property type="entry name" value="REVERSE TRANSCRIPTASE DOMAIN-CONTAINING PROTEIN"/>
    <property type="match status" value="1"/>
</dbReference>
<dbReference type="InterPro" id="IPR000477">
    <property type="entry name" value="RT_dom"/>
</dbReference>
<accession>A0A913XHT2</accession>
<dbReference type="RefSeq" id="XP_020904502.1">
    <property type="nucleotide sequence ID" value="XM_021048843.2"/>
</dbReference>
<dbReference type="PANTHER" id="PTHR21301">
    <property type="entry name" value="REVERSE TRANSCRIPTASE"/>
    <property type="match status" value="1"/>
</dbReference>
<evidence type="ECO:0000259" key="1">
    <source>
        <dbReference type="PROSITE" id="PS50878"/>
    </source>
</evidence>
<dbReference type="GeneID" id="110242811"/>
<sequence length="595" mass="68626">MSKRGGKFNNFKAKVARKRAGKDEAAGGVMEYITVQRLASHVEGRYQKYVRIGALTMVPLACETTLSNIKEACKRYFKCEDMDCDIVAGERGPSWTETCQISNFKTIRVRFIEYSSSRLAHLYGLPKTHKEQLAVRPILSATSTYNYALAKWLEEKLKPLSYNKYSILDVFKFAEEIRTEVINEADILVSYDVTSLFTNVPLDETIGILVEKAFNNNWFNSEYNLDISRQDLTVLLNIATKDQLFQFEGTLFEQFDGVAMGSPLGPLMANVFMCSIEEQLEHNGKMPPLYRRYVDDTLTVMPGINAASAFLNVLNEIHPSISFTMEIEKDGMLPFIGIQLINNSRSIDTKVFIKPTNKGLLLHYNSHVDVRYKHCLLQTMLERAYQLSSSWEFFTEECTRLEKVFTKLRYPTNDINRIINRFVLDKTASTKLPTLDSTTMVIARVPLPFKDQKSADSVKRQLKELGSKIRINFQPVFVSKKLEDEIKITEKKPSLVNQQRVVYQFKCSFCDENYVGFTMRHLHERCDEHKLNSSSIKKHFINKHDCLPDNFNDQFKVLRKCKTKYDCLVYEMLYIRDLSPSLNIQGDSIRAKLFT</sequence>
<feature type="domain" description="Reverse transcriptase" evidence="1">
    <location>
        <begin position="106"/>
        <end position="340"/>
    </location>
</feature>
<dbReference type="OrthoDB" id="5970510at2759"/>
<proteinExistence type="predicted"/>
<dbReference type="PROSITE" id="PS50878">
    <property type="entry name" value="RT_POL"/>
    <property type="match status" value="1"/>
</dbReference>
<dbReference type="AlphaFoldDB" id="A0A913XHT2"/>
<dbReference type="PROSITE" id="PS00028">
    <property type="entry name" value="ZINC_FINGER_C2H2_1"/>
    <property type="match status" value="1"/>
</dbReference>
<dbReference type="Pfam" id="PF26215">
    <property type="entry name" value="HTH_animal"/>
    <property type="match status" value="1"/>
</dbReference>
<reference evidence="2" key="1">
    <citation type="submission" date="2022-11" db="UniProtKB">
        <authorList>
            <consortium name="EnsemblMetazoa"/>
        </authorList>
    </citation>
    <scope>IDENTIFICATION</scope>
</reference>
<name>A0A913XHT2_EXADI</name>
<dbReference type="InterPro" id="IPR013087">
    <property type="entry name" value="Znf_C2H2_type"/>
</dbReference>
<dbReference type="EnsemblMetazoa" id="XM_021048843.2">
    <property type="protein sequence ID" value="XP_020904502.1"/>
    <property type="gene ID" value="LOC110242811"/>
</dbReference>
<dbReference type="KEGG" id="epa:110242811"/>
<evidence type="ECO:0000313" key="3">
    <source>
        <dbReference type="Proteomes" id="UP000887567"/>
    </source>
</evidence>